<feature type="transmembrane region" description="Helical" evidence="8">
    <location>
        <begin position="203"/>
        <end position="221"/>
    </location>
</feature>
<dbReference type="Pfam" id="PF01757">
    <property type="entry name" value="Acyl_transf_3"/>
    <property type="match status" value="1"/>
</dbReference>
<accession>A0A6J7JF07</accession>
<feature type="transmembrane region" description="Helical" evidence="8">
    <location>
        <begin position="288"/>
        <end position="307"/>
    </location>
</feature>
<gene>
    <name evidence="10" type="ORF">UFOPK3674_01879</name>
</gene>
<reference evidence="10" key="1">
    <citation type="submission" date="2020-05" db="EMBL/GenBank/DDBJ databases">
        <authorList>
            <person name="Chiriac C."/>
            <person name="Salcher M."/>
            <person name="Ghai R."/>
            <person name="Kavagutti S V."/>
        </authorList>
    </citation>
    <scope>NUCLEOTIDE SEQUENCE</scope>
</reference>
<name>A0A6J7JF07_9ZZZZ</name>
<evidence type="ECO:0000256" key="2">
    <source>
        <dbReference type="ARBA" id="ARBA00022475"/>
    </source>
</evidence>
<protein>
    <submittedName>
        <fullName evidence="10">Unannotated protein</fullName>
    </submittedName>
</protein>
<keyword evidence="6 8" id="KW-0472">Membrane</keyword>
<keyword evidence="3" id="KW-0808">Transferase</keyword>
<dbReference type="Gene3D" id="3.40.50.1110">
    <property type="entry name" value="SGNH hydrolase"/>
    <property type="match status" value="1"/>
</dbReference>
<dbReference type="InterPro" id="IPR002656">
    <property type="entry name" value="Acyl_transf_3_dom"/>
</dbReference>
<organism evidence="10">
    <name type="scientific">freshwater metagenome</name>
    <dbReference type="NCBI Taxonomy" id="449393"/>
    <lineage>
        <taxon>unclassified sequences</taxon>
        <taxon>metagenomes</taxon>
        <taxon>ecological metagenomes</taxon>
    </lineage>
</organism>
<feature type="transmembrane region" description="Helical" evidence="8">
    <location>
        <begin position="170"/>
        <end position="187"/>
    </location>
</feature>
<dbReference type="InterPro" id="IPR036514">
    <property type="entry name" value="SGNH_hydro_sf"/>
</dbReference>
<evidence type="ECO:0000256" key="8">
    <source>
        <dbReference type="SAM" id="Phobius"/>
    </source>
</evidence>
<feature type="transmembrane region" description="Helical" evidence="8">
    <location>
        <begin position="147"/>
        <end position="163"/>
    </location>
</feature>
<feature type="transmembrane region" description="Helical" evidence="8">
    <location>
        <begin position="233"/>
        <end position="252"/>
    </location>
</feature>
<evidence type="ECO:0000256" key="6">
    <source>
        <dbReference type="ARBA" id="ARBA00023136"/>
    </source>
</evidence>
<proteinExistence type="predicted"/>
<feature type="transmembrane region" description="Helical" evidence="8">
    <location>
        <begin position="373"/>
        <end position="392"/>
    </location>
</feature>
<feature type="transmembrane region" description="Helical" evidence="8">
    <location>
        <begin position="35"/>
        <end position="55"/>
    </location>
</feature>
<feature type="domain" description="Acyltransferase 3" evidence="9">
    <location>
        <begin position="9"/>
        <end position="340"/>
    </location>
</feature>
<dbReference type="AlphaFoldDB" id="A0A6J7JF07"/>
<dbReference type="GO" id="GO:0009103">
    <property type="term" value="P:lipopolysaccharide biosynthetic process"/>
    <property type="evidence" value="ECO:0007669"/>
    <property type="project" value="TreeGrafter"/>
</dbReference>
<feature type="transmembrane region" description="Helical" evidence="8">
    <location>
        <begin position="327"/>
        <end position="347"/>
    </location>
</feature>
<feature type="transmembrane region" description="Helical" evidence="8">
    <location>
        <begin position="12"/>
        <end position="29"/>
    </location>
</feature>
<evidence type="ECO:0000256" key="3">
    <source>
        <dbReference type="ARBA" id="ARBA00022679"/>
    </source>
</evidence>
<feature type="transmembrane region" description="Helical" evidence="8">
    <location>
        <begin position="258"/>
        <end position="279"/>
    </location>
</feature>
<keyword evidence="4 8" id="KW-0812">Transmembrane</keyword>
<comment type="subcellular location">
    <subcellularLocation>
        <location evidence="1">Cell membrane</location>
        <topology evidence="1">Multi-pass membrane protein</topology>
    </subcellularLocation>
</comment>
<evidence type="ECO:0000256" key="5">
    <source>
        <dbReference type="ARBA" id="ARBA00022989"/>
    </source>
</evidence>
<feature type="transmembrane region" description="Helical" evidence="8">
    <location>
        <begin position="76"/>
        <end position="95"/>
    </location>
</feature>
<evidence type="ECO:0000256" key="4">
    <source>
        <dbReference type="ARBA" id="ARBA00022692"/>
    </source>
</evidence>
<dbReference type="EMBL" id="CAFBMX010000010">
    <property type="protein sequence ID" value="CAB4941753.1"/>
    <property type="molecule type" value="Genomic_DNA"/>
</dbReference>
<dbReference type="InterPro" id="IPR050879">
    <property type="entry name" value="Acyltransferase_3"/>
</dbReference>
<keyword evidence="2" id="KW-1003">Cell membrane</keyword>
<evidence type="ECO:0000256" key="7">
    <source>
        <dbReference type="ARBA" id="ARBA00023315"/>
    </source>
</evidence>
<dbReference type="GO" id="GO:0005886">
    <property type="term" value="C:plasma membrane"/>
    <property type="evidence" value="ECO:0007669"/>
    <property type="project" value="UniProtKB-SubCell"/>
</dbReference>
<evidence type="ECO:0000313" key="10">
    <source>
        <dbReference type="EMBL" id="CAB4941753.1"/>
    </source>
</evidence>
<keyword evidence="5 8" id="KW-1133">Transmembrane helix</keyword>
<sequence length="600" mass="64570">MRGNLAYRPGLDGVRALAVLGVLLYHGGVAPFPGGFLGVDVFFVLSGFLITSLLLREFDLTGTIRLVPFWLGRIRRLLPAALLVIVASLLAVALFSTNDLGALRGDSIASALYVNNWHQVFADRSYFEAFGRPSLLQHYWSLAVEEQFYLLWPPLLLAGLLWLGRRWTAFVVVVAAALSLALMALLYDPASDPSRVYYGTDTRAMPILIGVALAFVWPAMLPGTRSDIRGRTAIDALGLVGLAGVIAAMVSIEDSSGFTYRGGLLLVALASALLIAAVAHPASRLGRLMGAAPCVWIGARSYGIYLWHWPIMAMTRPGQDISESKALIVALQIAATLVVAELSYRYIELPVRRRHFEAWVRERVAGSRTRRGAALAGAAALVAGFIVLIAALPTTTRDLSRLPVATAAASGRPSAVAGGAQPVSVPISARIGEFKLPLAAGRWSYVAPKGPVLMVGASVMLGTQPALKERINAKVDAAVSRSPQAIIDRLAAYRAADALPPVVGFQVGENGPLTKDMYRQLRAALKGVPRVIIVTIRAPSQSWVDETNDQLHRLTRTWPEATIADWYEASSDPSLLWDGTHPNPEGQKRYAEVVAQAIGR</sequence>
<evidence type="ECO:0000256" key="1">
    <source>
        <dbReference type="ARBA" id="ARBA00004651"/>
    </source>
</evidence>
<evidence type="ECO:0000259" key="9">
    <source>
        <dbReference type="Pfam" id="PF01757"/>
    </source>
</evidence>
<dbReference type="GO" id="GO:0016747">
    <property type="term" value="F:acyltransferase activity, transferring groups other than amino-acyl groups"/>
    <property type="evidence" value="ECO:0007669"/>
    <property type="project" value="InterPro"/>
</dbReference>
<dbReference type="PANTHER" id="PTHR23028">
    <property type="entry name" value="ACETYLTRANSFERASE"/>
    <property type="match status" value="1"/>
</dbReference>
<dbReference type="PANTHER" id="PTHR23028:SF53">
    <property type="entry name" value="ACYL_TRANSF_3 DOMAIN-CONTAINING PROTEIN"/>
    <property type="match status" value="1"/>
</dbReference>
<dbReference type="SUPFAM" id="SSF52266">
    <property type="entry name" value="SGNH hydrolase"/>
    <property type="match status" value="1"/>
</dbReference>
<keyword evidence="7" id="KW-0012">Acyltransferase</keyword>